<dbReference type="InterPro" id="IPR002347">
    <property type="entry name" value="SDR_fam"/>
</dbReference>
<sequence length="171" mass="18199">MAENKAGVRFLNKIAIVTGGCQGVGKGILDVLLEQGGKVAVFDINDKLGSELTTSGPGIVKYVHCDVRNEAEVKRSIASVVEAFGGLDLLVNNAGYAPSVVRTPLLEEFASSLPDPQKQIKNWEDSVLLRRLAEPKEIGLACLYLAVDATFTTGFELNCTAGSEIGYGVKQ</sequence>
<gene>
    <name evidence="1" type="ORF">MAR_034286</name>
</gene>
<dbReference type="InterPro" id="IPR036291">
    <property type="entry name" value="NAD(P)-bd_dom_sf"/>
</dbReference>
<reference evidence="1" key="1">
    <citation type="submission" date="2022-11" db="EMBL/GenBank/DDBJ databases">
        <title>Centuries of genome instability and evolution in soft-shell clam transmissible cancer (bioRxiv).</title>
        <authorList>
            <person name="Hart S.F.M."/>
            <person name="Yonemitsu M.A."/>
            <person name="Giersch R.M."/>
            <person name="Beal B.F."/>
            <person name="Arriagada G."/>
            <person name="Davis B.W."/>
            <person name="Ostrander E.A."/>
            <person name="Goff S.P."/>
            <person name="Metzger M.J."/>
        </authorList>
    </citation>
    <scope>NUCLEOTIDE SEQUENCE</scope>
    <source>
        <strain evidence="1">MELC-2E11</strain>
        <tissue evidence="1">Siphon/mantle</tissue>
    </source>
</reference>
<dbReference type="SUPFAM" id="SSF51735">
    <property type="entry name" value="NAD(P)-binding Rossmann-fold domains"/>
    <property type="match status" value="1"/>
</dbReference>
<dbReference type="Proteomes" id="UP001164746">
    <property type="component" value="Chromosome 17"/>
</dbReference>
<accession>A0ABY7GDZ8</accession>
<dbReference type="PANTHER" id="PTHR42820:SF1">
    <property type="entry name" value="SHORT-CHAIN DEHYDROGENASE_REDUCTASE FAMILY PROTEIN"/>
    <property type="match status" value="1"/>
</dbReference>
<dbReference type="Pfam" id="PF00106">
    <property type="entry name" value="adh_short"/>
    <property type="match status" value="1"/>
</dbReference>
<dbReference type="PRINTS" id="PR00081">
    <property type="entry name" value="GDHRDH"/>
</dbReference>
<proteinExistence type="predicted"/>
<evidence type="ECO:0000313" key="1">
    <source>
        <dbReference type="EMBL" id="WAR31744.1"/>
    </source>
</evidence>
<dbReference type="PANTHER" id="PTHR42820">
    <property type="entry name" value="SHORT-CHAIN DEHYDROGENASE REDUCTASE"/>
    <property type="match status" value="1"/>
</dbReference>
<keyword evidence="2" id="KW-1185">Reference proteome</keyword>
<organism evidence="1 2">
    <name type="scientific">Mya arenaria</name>
    <name type="common">Soft-shell clam</name>
    <dbReference type="NCBI Taxonomy" id="6604"/>
    <lineage>
        <taxon>Eukaryota</taxon>
        <taxon>Metazoa</taxon>
        <taxon>Spiralia</taxon>
        <taxon>Lophotrochozoa</taxon>
        <taxon>Mollusca</taxon>
        <taxon>Bivalvia</taxon>
        <taxon>Autobranchia</taxon>
        <taxon>Heteroconchia</taxon>
        <taxon>Euheterodonta</taxon>
        <taxon>Imparidentia</taxon>
        <taxon>Neoheterodontei</taxon>
        <taxon>Myida</taxon>
        <taxon>Myoidea</taxon>
        <taxon>Myidae</taxon>
        <taxon>Mya</taxon>
    </lineage>
</organism>
<evidence type="ECO:0000313" key="2">
    <source>
        <dbReference type="Proteomes" id="UP001164746"/>
    </source>
</evidence>
<name>A0ABY7GDZ8_MYAAR</name>
<protein>
    <submittedName>
        <fullName evidence="1">ZERSY-like protein</fullName>
    </submittedName>
</protein>
<dbReference type="Gene3D" id="3.40.50.720">
    <property type="entry name" value="NAD(P)-binding Rossmann-like Domain"/>
    <property type="match status" value="2"/>
</dbReference>
<dbReference type="EMBL" id="CP111028">
    <property type="protein sequence ID" value="WAR31744.1"/>
    <property type="molecule type" value="Genomic_DNA"/>
</dbReference>